<dbReference type="GO" id="GO:0015833">
    <property type="term" value="P:peptide transport"/>
    <property type="evidence" value="ECO:0007669"/>
    <property type="project" value="TreeGrafter"/>
</dbReference>
<dbReference type="InterPro" id="IPR030678">
    <property type="entry name" value="Peptide/Ni-bd"/>
</dbReference>
<dbReference type="InterPro" id="IPR000914">
    <property type="entry name" value="SBP_5_dom"/>
</dbReference>
<evidence type="ECO:0000313" key="5">
    <source>
        <dbReference type="EMBL" id="KRR21063.1"/>
    </source>
</evidence>
<dbReference type="Gene3D" id="3.90.76.10">
    <property type="entry name" value="Dipeptide-binding Protein, Domain 1"/>
    <property type="match status" value="1"/>
</dbReference>
<evidence type="ECO:0000256" key="3">
    <source>
        <dbReference type="ARBA" id="ARBA00022729"/>
    </source>
</evidence>
<dbReference type="CDD" id="cd08502">
    <property type="entry name" value="PBP2_NikA_DppA_OppA_like_16"/>
    <property type="match status" value="1"/>
</dbReference>
<name>A0A0R3MLH1_9BRAD</name>
<dbReference type="Gene3D" id="3.10.105.10">
    <property type="entry name" value="Dipeptide-binding Protein, Domain 3"/>
    <property type="match status" value="1"/>
</dbReference>
<dbReference type="SUPFAM" id="SSF53850">
    <property type="entry name" value="Periplasmic binding protein-like II"/>
    <property type="match status" value="1"/>
</dbReference>
<dbReference type="Gene3D" id="3.40.190.10">
    <property type="entry name" value="Periplasmic binding protein-like II"/>
    <property type="match status" value="1"/>
</dbReference>
<organism evidence="5 6">
    <name type="scientific">Bradyrhizobium retamae</name>
    <dbReference type="NCBI Taxonomy" id="1300035"/>
    <lineage>
        <taxon>Bacteria</taxon>
        <taxon>Pseudomonadati</taxon>
        <taxon>Pseudomonadota</taxon>
        <taxon>Alphaproteobacteria</taxon>
        <taxon>Hyphomicrobiales</taxon>
        <taxon>Nitrobacteraceae</taxon>
        <taxon>Bradyrhizobium</taxon>
    </lineage>
</organism>
<dbReference type="PANTHER" id="PTHR30290">
    <property type="entry name" value="PERIPLASMIC BINDING COMPONENT OF ABC TRANSPORTER"/>
    <property type="match status" value="1"/>
</dbReference>
<dbReference type="InterPro" id="IPR006311">
    <property type="entry name" value="TAT_signal"/>
</dbReference>
<comment type="caution">
    <text evidence="5">The sequence shown here is derived from an EMBL/GenBank/DDBJ whole genome shotgun (WGS) entry which is preliminary data.</text>
</comment>
<accession>A0A0R3MLH1</accession>
<keyword evidence="3" id="KW-0732">Signal</keyword>
<evidence type="ECO:0000313" key="6">
    <source>
        <dbReference type="Proteomes" id="UP000052023"/>
    </source>
</evidence>
<dbReference type="PROSITE" id="PS51318">
    <property type="entry name" value="TAT"/>
    <property type="match status" value="1"/>
</dbReference>
<keyword evidence="6" id="KW-1185">Reference proteome</keyword>
<dbReference type="InterPro" id="IPR039424">
    <property type="entry name" value="SBP_5"/>
</dbReference>
<proteinExistence type="inferred from homology"/>
<feature type="domain" description="Solute-binding protein family 5" evidence="4">
    <location>
        <begin position="73"/>
        <end position="432"/>
    </location>
</feature>
<dbReference type="GO" id="GO:1904680">
    <property type="term" value="F:peptide transmembrane transporter activity"/>
    <property type="evidence" value="ECO:0007669"/>
    <property type="project" value="TreeGrafter"/>
</dbReference>
<dbReference type="PANTHER" id="PTHR30290:SF38">
    <property type="entry name" value="D,D-DIPEPTIDE-BINDING PERIPLASMIC PROTEIN DDPA-RELATED"/>
    <property type="match status" value="1"/>
</dbReference>
<dbReference type="PIRSF" id="PIRSF002741">
    <property type="entry name" value="MppA"/>
    <property type="match status" value="1"/>
</dbReference>
<evidence type="ECO:0000256" key="1">
    <source>
        <dbReference type="ARBA" id="ARBA00004418"/>
    </source>
</evidence>
<dbReference type="OrthoDB" id="9803988at2"/>
<dbReference type="AlphaFoldDB" id="A0A0R3MLH1"/>
<comment type="subcellular location">
    <subcellularLocation>
        <location evidence="1">Periplasm</location>
    </subcellularLocation>
</comment>
<comment type="similarity">
    <text evidence="2">Belongs to the bacterial solute-binding protein 5 family.</text>
</comment>
<dbReference type="RefSeq" id="WP_057845979.1">
    <property type="nucleotide sequence ID" value="NZ_LLYA01000173.1"/>
</dbReference>
<dbReference type="GO" id="GO:0043190">
    <property type="term" value="C:ATP-binding cassette (ABC) transporter complex"/>
    <property type="evidence" value="ECO:0007669"/>
    <property type="project" value="InterPro"/>
</dbReference>
<evidence type="ECO:0000256" key="2">
    <source>
        <dbReference type="ARBA" id="ARBA00005695"/>
    </source>
</evidence>
<dbReference type="EMBL" id="LLYA01000173">
    <property type="protein sequence ID" value="KRR21063.1"/>
    <property type="molecule type" value="Genomic_DNA"/>
</dbReference>
<dbReference type="GO" id="GO:0030288">
    <property type="term" value="C:outer membrane-bounded periplasmic space"/>
    <property type="evidence" value="ECO:0007669"/>
    <property type="project" value="UniProtKB-ARBA"/>
</dbReference>
<dbReference type="Pfam" id="PF00496">
    <property type="entry name" value="SBP_bac_5"/>
    <property type="match status" value="1"/>
</dbReference>
<protein>
    <submittedName>
        <fullName evidence="5">ABC transporter substrate-binding protein</fullName>
    </submittedName>
</protein>
<evidence type="ECO:0000259" key="4">
    <source>
        <dbReference type="Pfam" id="PF00496"/>
    </source>
</evidence>
<gene>
    <name evidence="5" type="ORF">CQ13_31385</name>
</gene>
<dbReference type="Proteomes" id="UP000052023">
    <property type="component" value="Unassembled WGS sequence"/>
</dbReference>
<reference evidence="5 6" key="1">
    <citation type="submission" date="2014-03" db="EMBL/GenBank/DDBJ databases">
        <title>Bradyrhizobium valentinum sp. nov., isolated from effective nodules of Lupinus mariae-josephae, a lupine endemic of basic-lime soils in Eastern Spain.</title>
        <authorList>
            <person name="Duran D."/>
            <person name="Rey L."/>
            <person name="Navarro A."/>
            <person name="Busquets A."/>
            <person name="Imperial J."/>
            <person name="Ruiz-Argueso T."/>
        </authorList>
    </citation>
    <scope>NUCLEOTIDE SEQUENCE [LARGE SCALE GENOMIC DNA]</scope>
    <source>
        <strain evidence="5 6">Ro19</strain>
    </source>
</reference>
<sequence length="528" mass="58157">MPITRRQVLATGGGALASLAMPHFACARGAKTVYAVMHAPLRATDPIVTTAWTARNHGYKIYDTLFSTNSKFEIKPQMVDSYEISRDRLTYRFQLRSGLKFHDGSKVTSADVIPSLQRWAKRDSMGQKLFEFVAELKAADERAFTLTLKEPCGFVLDALGKPTSNVPFIVPARIAATPADQLITEHIGSGPFRFVASEFQPGTKAVYEKNPDYVSRDEPSDGTGGGKLVKIDRFEWISMPDFQTATNALINNEIDYFEVPPHDHIPMLSRASNVELTDYNVLGFSGMCRMNWLAPPFDKPAIRQAVLHAMNQKDWLDTQIGNPDYYKITPAMFIAGTPFESSSGWSTKADIAKARDLLKQGGYNGEPIVILHATDAPILTALSTVTAQGLRAIGMNVNLVSMDWGSVVARRAKQSPPSEGGWSIYHSSWASADLMNPIGNACVNAKGKDGGFFGWAADAEIERLRDDFARSATLAGQKDLANKIQQRAYEVVTHIPTGQYNQPVANRKQLRGILKAPVPLFWNVEKLG</sequence>